<dbReference type="SUPFAM" id="SSF52540">
    <property type="entry name" value="P-loop containing nucleoside triphosphate hydrolases"/>
    <property type="match status" value="1"/>
</dbReference>
<evidence type="ECO:0000313" key="1">
    <source>
        <dbReference type="EMBL" id="CAF0914692.1"/>
    </source>
</evidence>
<dbReference type="InterPro" id="IPR027417">
    <property type="entry name" value="P-loop_NTPase"/>
</dbReference>
<evidence type="ECO:0000313" key="3">
    <source>
        <dbReference type="Proteomes" id="UP000677228"/>
    </source>
</evidence>
<sequence length="821" mass="94822">MDHPEFNEIWKSAHLATKVSEDEDLFNQFKTQLEPLWKQYKVHDELDFVSTARRLFDEDMEAFESIKDHLLEKDFINFKIDFMNNDKIKEICQAKKAALVDPLYDEFKSEITTLLQSEDVLSKFDQRNSESFVLTLFNINDQNISVTVNDFLKDILTGKKIKQLTEKIQLNEKLKTIWHSKLSRQSADTFNSTMNNKPSESIDVTVKAILQKYDFPANDIDDIVLKLISNFDQGLKLIEDELTPSAYKNVESDLISNEKIRSITGKTENSITLPSIENKNAELLQTELDKVWKKNNFKTVKHSLYIEFVQCLLIKGIEQAATIVANEMIKKHIPILIDEIENNDTIQNIINNSDNEKIEKIQRLQTIMLGNNENYSDELFSTIEPLNFESFQQIIKEELDSNRGRSLLDVMLPYIINKLKKGIDLYGICTSQIFWKATSPLYGMDCKTIFVCMIERYKHHRITLVSLFTKLGIALPFAYRWIIEEKLVFKISLRTYSHFLAIDCPIIISLGSNSIGKSALLNKIYSTKFITNKIGTINDGIDVIFSTPEFSSGFTIFDIHDHVRKQTHLLKVFFMMMPIQNCWILLQSKSFNEIDTIFKMLNSFGLNEHQIICIVRDCEELTNEQKRKFMNNGINNVLSISKIEDNNAAFDSNLEVLKENIFNMTGIGKNSRIPNVGSLRREDYNVYTEIENHIHNKRVNDIHIDIQDDNLRNFSIDIDKQLQKIDRNMNNLQSFLFKHIDANNKIQNERKKKSAFAGKDAETKQAELTKIDKKMEDLSENKASTFPSDLLLLLFKTCAALKPGSMSIWSTAGDSVVDLLN</sequence>
<proteinExistence type="predicted"/>
<dbReference type="Proteomes" id="UP000677228">
    <property type="component" value="Unassembled WGS sequence"/>
</dbReference>
<dbReference type="AlphaFoldDB" id="A0A8S2DKG6"/>
<reference evidence="1" key="1">
    <citation type="submission" date="2021-02" db="EMBL/GenBank/DDBJ databases">
        <authorList>
            <person name="Nowell W R."/>
        </authorList>
    </citation>
    <scope>NUCLEOTIDE SEQUENCE</scope>
</reference>
<name>A0A8S2DKG6_9BILA</name>
<protein>
    <submittedName>
        <fullName evidence="1">Uncharacterized protein</fullName>
    </submittedName>
</protein>
<evidence type="ECO:0000313" key="2">
    <source>
        <dbReference type="EMBL" id="CAF3693207.1"/>
    </source>
</evidence>
<organism evidence="1 3">
    <name type="scientific">Didymodactylos carnosus</name>
    <dbReference type="NCBI Taxonomy" id="1234261"/>
    <lineage>
        <taxon>Eukaryota</taxon>
        <taxon>Metazoa</taxon>
        <taxon>Spiralia</taxon>
        <taxon>Gnathifera</taxon>
        <taxon>Rotifera</taxon>
        <taxon>Eurotatoria</taxon>
        <taxon>Bdelloidea</taxon>
        <taxon>Philodinida</taxon>
        <taxon>Philodinidae</taxon>
        <taxon>Didymodactylos</taxon>
    </lineage>
</organism>
<dbReference type="EMBL" id="CAJOBA010003793">
    <property type="protein sequence ID" value="CAF3693207.1"/>
    <property type="molecule type" value="Genomic_DNA"/>
</dbReference>
<accession>A0A8S2DKG6</accession>
<dbReference type="Proteomes" id="UP000682733">
    <property type="component" value="Unassembled WGS sequence"/>
</dbReference>
<dbReference type="EMBL" id="CAJNOK010003792">
    <property type="protein sequence ID" value="CAF0914692.1"/>
    <property type="molecule type" value="Genomic_DNA"/>
</dbReference>
<gene>
    <name evidence="1" type="ORF">OVA965_LOCUS10307</name>
    <name evidence="2" type="ORF">TMI583_LOCUS10303</name>
</gene>
<comment type="caution">
    <text evidence="1">The sequence shown here is derived from an EMBL/GenBank/DDBJ whole genome shotgun (WGS) entry which is preliminary data.</text>
</comment>